<organism evidence="1 2">
    <name type="scientific">Effrenium voratum</name>
    <dbReference type="NCBI Taxonomy" id="2562239"/>
    <lineage>
        <taxon>Eukaryota</taxon>
        <taxon>Sar</taxon>
        <taxon>Alveolata</taxon>
        <taxon>Dinophyceae</taxon>
        <taxon>Suessiales</taxon>
        <taxon>Symbiodiniaceae</taxon>
        <taxon>Effrenium</taxon>
    </lineage>
</organism>
<sequence length="786" mass="85465">MRWEEALSNQALPPVVSLTLALRGASWRRALQCLRLGRLARIRADTVLLGACAAACGKVRWQATLDLVAGLPSHPLASSGVALNVAAQASPWQRARQLLGAFGSHLRLDEVSISASLRSGWADACRLLQGCRQSALETNVVLCSLALDPLGPWLLASALLRGWQSSGLRLDLVAYGGAISAVGAAWKEAWALLHLLRPRTLAPNAICTTAALSGAGGWPWAAEMLQAMGRWSLRLDPAAFAAAGGGSTWAAPLGLLTELGQRSLASSLANVNLALTSFRTAWPSCLALAQSRQLGELDEVSRGALAAALATGYDWVKALWLLRSPPRSSPSATEATTNAALSALARAQRWRRAVQVLAGGHALDGVGFDMGVAACQNWLQSLQLLDWTGLSRFAPCTEALSSAQLGRALRLALELPHADAAALERLAQVLARADAASLRALGTNMCAALRSGSDVQMTRCSNTAAVFTDRLVNLSSVEKDAELQARKLTEDDVLVLEAEAVLAKALKRLESGQPAQAKELRESEVFQDVLRYTELFDSARATLQPTRFKKVWSRPDAEFYVRSAPGASWFEYKIVAQIEQSLVNCMAPLHERELILKYQPVFVEPHRDLLPPRPHHALVRTLARIMGFYIETVFELLRISNRDFGFLVEIAKSDFPVKGELKLPRRPFWSKRIEVDTKNLWLPRGGNETGTIVVSVSRVQVGVPIPSSALRFLGNSFVKSILGNIKRGCALSSDESSPWNKRIKRDADGFYRELATVEDAAKNRRSLSVSELPGEDIFDRPWRLTS</sequence>
<protein>
    <submittedName>
        <fullName evidence="1">Uncharacterized protein</fullName>
    </submittedName>
</protein>
<dbReference type="EMBL" id="CAUJNA010003225">
    <property type="protein sequence ID" value="CAJ1396287.1"/>
    <property type="molecule type" value="Genomic_DNA"/>
</dbReference>
<dbReference type="Gene3D" id="1.25.40.10">
    <property type="entry name" value="Tetratricopeptide repeat domain"/>
    <property type="match status" value="1"/>
</dbReference>
<comment type="caution">
    <text evidence="1">The sequence shown here is derived from an EMBL/GenBank/DDBJ whole genome shotgun (WGS) entry which is preliminary data.</text>
</comment>
<keyword evidence="2" id="KW-1185">Reference proteome</keyword>
<accession>A0AA36IYF3</accession>
<reference evidence="1" key="1">
    <citation type="submission" date="2023-08" db="EMBL/GenBank/DDBJ databases">
        <authorList>
            <person name="Chen Y."/>
            <person name="Shah S."/>
            <person name="Dougan E. K."/>
            <person name="Thang M."/>
            <person name="Chan C."/>
        </authorList>
    </citation>
    <scope>NUCLEOTIDE SEQUENCE</scope>
</reference>
<gene>
    <name evidence="1" type="ORF">EVOR1521_LOCUS20543</name>
</gene>
<evidence type="ECO:0000313" key="1">
    <source>
        <dbReference type="EMBL" id="CAJ1396287.1"/>
    </source>
</evidence>
<dbReference type="AlphaFoldDB" id="A0AA36IYF3"/>
<dbReference type="InterPro" id="IPR011990">
    <property type="entry name" value="TPR-like_helical_dom_sf"/>
</dbReference>
<dbReference type="Proteomes" id="UP001178507">
    <property type="component" value="Unassembled WGS sequence"/>
</dbReference>
<evidence type="ECO:0000313" key="2">
    <source>
        <dbReference type="Proteomes" id="UP001178507"/>
    </source>
</evidence>
<name>A0AA36IYF3_9DINO</name>
<proteinExistence type="predicted"/>